<gene>
    <name evidence="1" type="ORF">BDY17DRAFT_326110</name>
</gene>
<evidence type="ECO:0000313" key="1">
    <source>
        <dbReference type="EMBL" id="KAF2481416.1"/>
    </source>
</evidence>
<dbReference type="InterPro" id="IPR029063">
    <property type="entry name" value="SAM-dependent_MTases_sf"/>
</dbReference>
<name>A0A6A6PNP2_9PEZI</name>
<dbReference type="Gene3D" id="3.40.50.150">
    <property type="entry name" value="Vaccinia Virus protein VP39"/>
    <property type="match status" value="1"/>
</dbReference>
<dbReference type="GO" id="GO:0008168">
    <property type="term" value="F:methyltransferase activity"/>
    <property type="evidence" value="ECO:0007669"/>
    <property type="project" value="UniProtKB-KW"/>
</dbReference>
<keyword evidence="2" id="KW-1185">Reference proteome</keyword>
<dbReference type="CDD" id="cd02440">
    <property type="entry name" value="AdoMet_MTases"/>
    <property type="match status" value="1"/>
</dbReference>
<dbReference type="RefSeq" id="XP_033587986.1">
    <property type="nucleotide sequence ID" value="XM_033737460.1"/>
</dbReference>
<sequence length="289" mass="32657">MSTSQAAFELDGSKSYPMIVNSAEHTRLNAQSSGFNEMMLGRISLAPLQKPARILDVGCGTGMQTRLLAELYPDATVIGVDPNPVPDVQTKPKNAEFILGQIEDVVNGQHELLLQPASFDLIYGRALYLWVKNWRAHIAMLSGLLRPGGWLEFQEFNAYRAYDADERVISDNWRFSVVFKRDGEERGFNTEIADELPDLCRQMGFEAVLATPYPLPFRSDWTARPETARIGKCFQWEVPVFLRMLSERAAQPEQGEDPEEVYEEAMDRLVRGPVGTHFRFTVTIARKPA</sequence>
<protein>
    <submittedName>
        <fullName evidence="1">S-adenosyl-L-methionine-dependent methyltransferase</fullName>
    </submittedName>
</protein>
<keyword evidence="1" id="KW-0808">Transferase</keyword>
<dbReference type="PANTHER" id="PTHR43591:SF24">
    <property type="entry name" value="2-METHOXY-6-POLYPRENYL-1,4-BENZOQUINOL METHYLASE, MITOCHONDRIAL"/>
    <property type="match status" value="1"/>
</dbReference>
<organism evidence="1 2">
    <name type="scientific">Neohortaea acidophila</name>
    <dbReference type="NCBI Taxonomy" id="245834"/>
    <lineage>
        <taxon>Eukaryota</taxon>
        <taxon>Fungi</taxon>
        <taxon>Dikarya</taxon>
        <taxon>Ascomycota</taxon>
        <taxon>Pezizomycotina</taxon>
        <taxon>Dothideomycetes</taxon>
        <taxon>Dothideomycetidae</taxon>
        <taxon>Mycosphaerellales</taxon>
        <taxon>Teratosphaeriaceae</taxon>
        <taxon>Neohortaea</taxon>
    </lineage>
</organism>
<evidence type="ECO:0000313" key="2">
    <source>
        <dbReference type="Proteomes" id="UP000799767"/>
    </source>
</evidence>
<proteinExistence type="predicted"/>
<dbReference type="SUPFAM" id="SSF53335">
    <property type="entry name" value="S-adenosyl-L-methionine-dependent methyltransferases"/>
    <property type="match status" value="1"/>
</dbReference>
<dbReference type="GeneID" id="54478462"/>
<dbReference type="GO" id="GO:0032259">
    <property type="term" value="P:methylation"/>
    <property type="evidence" value="ECO:0007669"/>
    <property type="project" value="UniProtKB-KW"/>
</dbReference>
<dbReference type="PANTHER" id="PTHR43591">
    <property type="entry name" value="METHYLTRANSFERASE"/>
    <property type="match status" value="1"/>
</dbReference>
<accession>A0A6A6PNP2</accession>
<dbReference type="OrthoDB" id="10017101at2759"/>
<dbReference type="Proteomes" id="UP000799767">
    <property type="component" value="Unassembled WGS sequence"/>
</dbReference>
<keyword evidence="1" id="KW-0489">Methyltransferase</keyword>
<dbReference type="AlphaFoldDB" id="A0A6A6PNP2"/>
<reference evidence="1" key="1">
    <citation type="journal article" date="2020" name="Stud. Mycol.">
        <title>101 Dothideomycetes genomes: a test case for predicting lifestyles and emergence of pathogens.</title>
        <authorList>
            <person name="Haridas S."/>
            <person name="Albert R."/>
            <person name="Binder M."/>
            <person name="Bloem J."/>
            <person name="Labutti K."/>
            <person name="Salamov A."/>
            <person name="Andreopoulos B."/>
            <person name="Baker S."/>
            <person name="Barry K."/>
            <person name="Bills G."/>
            <person name="Bluhm B."/>
            <person name="Cannon C."/>
            <person name="Castanera R."/>
            <person name="Culley D."/>
            <person name="Daum C."/>
            <person name="Ezra D."/>
            <person name="Gonzalez J."/>
            <person name="Henrissat B."/>
            <person name="Kuo A."/>
            <person name="Liang C."/>
            <person name="Lipzen A."/>
            <person name="Lutzoni F."/>
            <person name="Magnuson J."/>
            <person name="Mondo S."/>
            <person name="Nolan M."/>
            <person name="Ohm R."/>
            <person name="Pangilinan J."/>
            <person name="Park H.-J."/>
            <person name="Ramirez L."/>
            <person name="Alfaro M."/>
            <person name="Sun H."/>
            <person name="Tritt A."/>
            <person name="Yoshinaga Y."/>
            <person name="Zwiers L.-H."/>
            <person name="Turgeon B."/>
            <person name="Goodwin S."/>
            <person name="Spatafora J."/>
            <person name="Crous P."/>
            <person name="Grigoriev I."/>
        </authorList>
    </citation>
    <scope>NUCLEOTIDE SEQUENCE</scope>
    <source>
        <strain evidence="1">CBS 113389</strain>
    </source>
</reference>
<dbReference type="EMBL" id="MU001638">
    <property type="protein sequence ID" value="KAF2481416.1"/>
    <property type="molecule type" value="Genomic_DNA"/>
</dbReference>
<dbReference type="Pfam" id="PF13489">
    <property type="entry name" value="Methyltransf_23"/>
    <property type="match status" value="1"/>
</dbReference>